<dbReference type="Pfam" id="PF22758">
    <property type="entry name" value="Phage_cement"/>
    <property type="match status" value="1"/>
</dbReference>
<proteinExistence type="predicted"/>
<sequence length="174" mass="17571">MAIRSVALAGMVSDTSLYNIDGACVVGGAAAIPVGTVVGVTSAQPVDGHKVVGLPAVTGTPVKPYGVVVKSHYETPDGTARLNEAVNVMTHGRIWVRTTLASAPVFGSKVFVNASGVVVAETAGTTWETGFTFAGGYASAYANNGTDPIKQGESYDGAIVEVQLIQSADSAVAA</sequence>
<gene>
    <name evidence="1" type="primary">e41c_0008</name>
</gene>
<dbReference type="OrthoDB" id="11571at10239"/>
<evidence type="ECO:0000313" key="2">
    <source>
        <dbReference type="Proteomes" id="UP000024438"/>
    </source>
</evidence>
<dbReference type="RefSeq" id="YP_009036007.1">
    <property type="nucleotide sequence ID" value="NC_024210.1"/>
</dbReference>
<dbReference type="EMBL" id="KJ668713">
    <property type="protein sequence ID" value="AHY83158.1"/>
    <property type="molecule type" value="Genomic_DNA"/>
</dbReference>
<name>A0A023ZUS1_9CAUD</name>
<keyword evidence="2" id="KW-1185">Reference proteome</keyword>
<dbReference type="KEGG" id="vg:19525644"/>
<protein>
    <submittedName>
        <fullName evidence="1">Uncharacterized protein</fullName>
    </submittedName>
</protein>
<dbReference type="InterPro" id="IPR054438">
    <property type="entry name" value="Struct_cement_gp24/gp6"/>
</dbReference>
<reference evidence="1 2" key="1">
    <citation type="submission" date="2014-04" db="EMBL/GenBank/DDBJ databases">
        <title>Complete genome sequence of e4/1c, an Escherichia coli O157:H7-specific phage with proven potential as a biocontrol agent.</title>
        <authorList>
            <person name="McAuliffe O."/>
            <person name="Coffey B."/>
            <person name="Casey A."/>
            <person name="O'Sullivan O."/>
            <person name="Coffey A."/>
            <person name="Ross P."/>
        </authorList>
    </citation>
    <scope>NUCLEOTIDE SEQUENCE [LARGE SCALE GENOMIC DNA]</scope>
</reference>
<dbReference type="Proteomes" id="UP000024438">
    <property type="component" value="Segment"/>
</dbReference>
<evidence type="ECO:0000313" key="1">
    <source>
        <dbReference type="EMBL" id="AHY83158.1"/>
    </source>
</evidence>
<accession>A0A023ZUS1</accession>
<organism evidence="1 2">
    <name type="scientific">Escherichia phage e4/1c</name>
    <dbReference type="NCBI Taxonomy" id="1495286"/>
    <lineage>
        <taxon>Viruses</taxon>
        <taxon>Duplodnaviria</taxon>
        <taxon>Heunggongvirae</taxon>
        <taxon>Uroviricota</taxon>
        <taxon>Caudoviricetes</taxon>
        <taxon>Drexlerviridae</taxon>
        <taxon>Rogunavirinae</taxon>
        <taxon>Rogunavirus</taxon>
        <taxon>Rogunavirus E41c</taxon>
    </lineage>
</organism>